<organism evidence="11 12">
    <name type="scientific">Argiope bruennichi</name>
    <name type="common">Wasp spider</name>
    <name type="synonym">Aranea bruennichi</name>
    <dbReference type="NCBI Taxonomy" id="94029"/>
    <lineage>
        <taxon>Eukaryota</taxon>
        <taxon>Metazoa</taxon>
        <taxon>Ecdysozoa</taxon>
        <taxon>Arthropoda</taxon>
        <taxon>Chelicerata</taxon>
        <taxon>Arachnida</taxon>
        <taxon>Araneae</taxon>
        <taxon>Araneomorphae</taxon>
        <taxon>Entelegynae</taxon>
        <taxon>Araneoidea</taxon>
        <taxon>Araneidae</taxon>
        <taxon>Argiope</taxon>
    </lineage>
</organism>
<accession>A0A8T0G131</accession>
<dbReference type="PROSITE" id="PS00059">
    <property type="entry name" value="ADH_ZINC"/>
    <property type="match status" value="1"/>
</dbReference>
<evidence type="ECO:0000256" key="1">
    <source>
        <dbReference type="ARBA" id="ARBA00001947"/>
    </source>
</evidence>
<keyword evidence="12" id="KW-1185">Reference proteome</keyword>
<dbReference type="Gene3D" id="3.40.50.720">
    <property type="entry name" value="NAD(P)-binding Rossmann-like Domain"/>
    <property type="match status" value="1"/>
</dbReference>
<dbReference type="Proteomes" id="UP000807504">
    <property type="component" value="Unassembled WGS sequence"/>
</dbReference>
<dbReference type="Pfam" id="PF00107">
    <property type="entry name" value="ADH_zinc_N"/>
    <property type="match status" value="1"/>
</dbReference>
<proteinExistence type="inferred from homology"/>
<comment type="cofactor">
    <cofactor evidence="1 9">
        <name>Zn(2+)</name>
        <dbReference type="ChEBI" id="CHEBI:29105"/>
    </cofactor>
</comment>
<dbReference type="InterPro" id="IPR045306">
    <property type="entry name" value="SDH-like"/>
</dbReference>
<dbReference type="InterPro" id="IPR013154">
    <property type="entry name" value="ADH-like_N"/>
</dbReference>
<dbReference type="InterPro" id="IPR013149">
    <property type="entry name" value="ADH-like_C"/>
</dbReference>
<keyword evidence="6" id="KW-0520">NAD</keyword>
<evidence type="ECO:0000256" key="4">
    <source>
        <dbReference type="ARBA" id="ARBA00022833"/>
    </source>
</evidence>
<dbReference type="Gene3D" id="3.90.180.10">
    <property type="entry name" value="Medium-chain alcohol dehydrogenases, catalytic domain"/>
    <property type="match status" value="1"/>
</dbReference>
<gene>
    <name evidence="11" type="ORF">HNY73_000030</name>
</gene>
<evidence type="ECO:0000313" key="12">
    <source>
        <dbReference type="Proteomes" id="UP000807504"/>
    </source>
</evidence>
<keyword evidence="5" id="KW-0560">Oxidoreductase</keyword>
<dbReference type="FunFam" id="3.40.50.720:FF:000068">
    <property type="entry name" value="Sorbitol dehydrogenase"/>
    <property type="match status" value="1"/>
</dbReference>
<dbReference type="GO" id="GO:0006062">
    <property type="term" value="P:sorbitol catabolic process"/>
    <property type="evidence" value="ECO:0007669"/>
    <property type="project" value="TreeGrafter"/>
</dbReference>
<dbReference type="SMART" id="SM00829">
    <property type="entry name" value="PKS_ER"/>
    <property type="match status" value="1"/>
</dbReference>
<evidence type="ECO:0000313" key="11">
    <source>
        <dbReference type="EMBL" id="KAF8795539.1"/>
    </source>
</evidence>
<dbReference type="SUPFAM" id="SSF51735">
    <property type="entry name" value="NAD(P)-binding Rossmann-fold domains"/>
    <property type="match status" value="1"/>
</dbReference>
<sequence length="350" mass="37367">MTTKNFAAVLRRKGELVLENRNVPEPLSHEVLISIHTVGICGSDVHYWKHGQIGDFIVKEPMILGHESSGTVIKTGNQVKHLKPGDRVCIEPGVPCRRCEFCLGGRYNLCPDIKFCATPPVDGSLCQYYCHDAAFCYKLPENVSLEEGALMEPLSVAVHACRRAQVTAGKSVLICGAGPIGLVNLLTCKAMGATKICITDISENRLDIAKKLGATFQINVKDLDTKTAVSEIKSLLGGSPDITIECSGAELSIRLALLVAKSGGVVMCVGLGAPEIKIPIIEASVREVDIKGIFRYANCYPTAIGLVSSGAIDVKPLITHHFNLENMLAAFETSASGAGGAIKVLIHCSE</sequence>
<reference evidence="11" key="1">
    <citation type="journal article" date="2020" name="bioRxiv">
        <title>Chromosome-level reference genome of the European wasp spider Argiope bruennichi: a resource for studies on range expansion and evolutionary adaptation.</title>
        <authorList>
            <person name="Sheffer M.M."/>
            <person name="Hoppe A."/>
            <person name="Krehenwinkel H."/>
            <person name="Uhl G."/>
            <person name="Kuss A.W."/>
            <person name="Jensen L."/>
            <person name="Jensen C."/>
            <person name="Gillespie R.G."/>
            <person name="Hoff K.J."/>
            <person name="Prost S."/>
        </authorList>
    </citation>
    <scope>NUCLEOTIDE SEQUENCE</scope>
</reference>
<name>A0A8T0G131_ARGBR</name>
<dbReference type="Pfam" id="PF08240">
    <property type="entry name" value="ADH_N"/>
    <property type="match status" value="1"/>
</dbReference>
<dbReference type="OMA" id="FETWYAM"/>
<dbReference type="AlphaFoldDB" id="A0A8T0G131"/>
<dbReference type="GO" id="GO:0008270">
    <property type="term" value="F:zinc ion binding"/>
    <property type="evidence" value="ECO:0007669"/>
    <property type="project" value="InterPro"/>
</dbReference>
<dbReference type="SUPFAM" id="SSF50129">
    <property type="entry name" value="GroES-like"/>
    <property type="match status" value="1"/>
</dbReference>
<evidence type="ECO:0000256" key="9">
    <source>
        <dbReference type="RuleBase" id="RU361277"/>
    </source>
</evidence>
<dbReference type="PANTHER" id="PTHR43161">
    <property type="entry name" value="SORBITOL DEHYDROGENASE"/>
    <property type="match status" value="1"/>
</dbReference>
<dbReference type="GO" id="GO:0003939">
    <property type="term" value="F:L-iditol 2-dehydrogenase (NAD+) activity"/>
    <property type="evidence" value="ECO:0007669"/>
    <property type="project" value="TreeGrafter"/>
</dbReference>
<evidence type="ECO:0000256" key="7">
    <source>
        <dbReference type="ARBA" id="ARBA00026132"/>
    </source>
</evidence>
<reference evidence="11" key="2">
    <citation type="submission" date="2020-06" db="EMBL/GenBank/DDBJ databases">
        <authorList>
            <person name="Sheffer M."/>
        </authorList>
    </citation>
    <scope>NUCLEOTIDE SEQUENCE</scope>
</reference>
<keyword evidence="3 9" id="KW-0479">Metal-binding</keyword>
<dbReference type="InterPro" id="IPR011032">
    <property type="entry name" value="GroES-like_sf"/>
</dbReference>
<evidence type="ECO:0000256" key="2">
    <source>
        <dbReference type="ARBA" id="ARBA00008072"/>
    </source>
</evidence>
<evidence type="ECO:0000256" key="6">
    <source>
        <dbReference type="ARBA" id="ARBA00023027"/>
    </source>
</evidence>
<dbReference type="InterPro" id="IPR002328">
    <property type="entry name" value="ADH_Zn_CS"/>
</dbReference>
<dbReference type="InterPro" id="IPR020843">
    <property type="entry name" value="ER"/>
</dbReference>
<dbReference type="EMBL" id="JABXBU010000001">
    <property type="protein sequence ID" value="KAF8795539.1"/>
    <property type="molecule type" value="Genomic_DNA"/>
</dbReference>
<protein>
    <recommendedName>
        <fullName evidence="7">Sorbitol dehydrogenase</fullName>
    </recommendedName>
    <alternativeName>
        <fullName evidence="8">Polyol dehydrogenase</fullName>
    </alternativeName>
</protein>
<evidence type="ECO:0000256" key="3">
    <source>
        <dbReference type="ARBA" id="ARBA00022723"/>
    </source>
</evidence>
<dbReference type="CDD" id="cd05285">
    <property type="entry name" value="sorbitol_DH"/>
    <property type="match status" value="1"/>
</dbReference>
<evidence type="ECO:0000256" key="5">
    <source>
        <dbReference type="ARBA" id="ARBA00023002"/>
    </source>
</evidence>
<comment type="similarity">
    <text evidence="2 9">Belongs to the zinc-containing alcohol dehydrogenase family.</text>
</comment>
<evidence type="ECO:0000256" key="8">
    <source>
        <dbReference type="ARBA" id="ARBA00032485"/>
    </source>
</evidence>
<feature type="domain" description="Enoyl reductase (ER)" evidence="10">
    <location>
        <begin position="14"/>
        <end position="346"/>
    </location>
</feature>
<dbReference type="PANTHER" id="PTHR43161:SF9">
    <property type="entry name" value="SORBITOL DEHYDROGENASE"/>
    <property type="match status" value="1"/>
</dbReference>
<dbReference type="InterPro" id="IPR036291">
    <property type="entry name" value="NAD(P)-bd_dom_sf"/>
</dbReference>
<evidence type="ECO:0000259" key="10">
    <source>
        <dbReference type="SMART" id="SM00829"/>
    </source>
</evidence>
<comment type="caution">
    <text evidence="11">The sequence shown here is derived from an EMBL/GenBank/DDBJ whole genome shotgun (WGS) entry which is preliminary data.</text>
</comment>
<keyword evidence="4 9" id="KW-0862">Zinc</keyword>
<dbReference type="OrthoDB" id="1879366at2759"/>